<protein>
    <recommendedName>
        <fullName evidence="2">Tetratricopeptide repeat protein</fullName>
    </recommendedName>
</protein>
<comment type="caution">
    <text evidence="1">The sequence shown here is derived from an EMBL/GenBank/DDBJ whole genome shotgun (WGS) entry which is preliminary data.</text>
</comment>
<proteinExistence type="predicted"/>
<dbReference type="InterPro" id="IPR011044">
    <property type="entry name" value="Quino_amine_DH_bsu"/>
</dbReference>
<gene>
    <name evidence="1" type="ORF">ENM46_04870</name>
</gene>
<sequence length="518" mass="59887">MKMAEFSKRFFVFSKLCIAFLTLLFVSFGFAVIDEETARNYFSQALLEMYSGKFKEAYETSKKSLSGRVYVNELSHFWFLRGKLAIVNGLIDKALEDFGTFTQLVRNDDIDNLIQRVNYFRKLNLSPSKSFELKYISSASGIVNGIEYFQSPVSLTAFGDTYCMLDSKNKRIVFFKNNKMTKIKKLKNDIKQIFFGKNGSLYLLSDKSLYDENEYELAKNLKSPYVAGSDRDGNVYIVDFDRVLVYNVYSKESVEKKLPQITMTLDAEITVDKLYVLDGLRQVIDVYNLSDLAKVSSIKPKEKIWAFEVTPYGDVIYLGKNKLVAGEQVFEVQGADLIEYVYPTLFLIRWKTKTIDTYVLKDDKPIFVNIDKLEFDDNNAYAYIRVEDLFGDDIHYIQHSLSVFEHDVYVPSEVTSSLLPVKYLSLKECTGELISYRLQGIWIFGNCPIISKFTGSPTSDNFIDKRTRLNWVVRWAYMRPVPPGVIKLTAKVSFKNATYFDTSFYTQQLIKMPELRKQ</sequence>
<name>A0A7C5U3C8_9BACT</name>
<evidence type="ECO:0008006" key="2">
    <source>
        <dbReference type="Google" id="ProtNLM"/>
    </source>
</evidence>
<dbReference type="AlphaFoldDB" id="A0A7C5U3C8"/>
<evidence type="ECO:0000313" key="1">
    <source>
        <dbReference type="EMBL" id="HHR34259.1"/>
    </source>
</evidence>
<dbReference type="SUPFAM" id="SSF50969">
    <property type="entry name" value="YVTN repeat-like/Quinoprotein amine dehydrogenase"/>
    <property type="match status" value="1"/>
</dbReference>
<accession>A0A7C5U3C8</accession>
<reference evidence="1" key="1">
    <citation type="journal article" date="2020" name="mSystems">
        <title>Genome- and Community-Level Interaction Insights into Carbon Utilization and Element Cycling Functions of Hydrothermarchaeota in Hydrothermal Sediment.</title>
        <authorList>
            <person name="Zhou Z."/>
            <person name="Liu Y."/>
            <person name="Xu W."/>
            <person name="Pan J."/>
            <person name="Luo Z.H."/>
            <person name="Li M."/>
        </authorList>
    </citation>
    <scope>NUCLEOTIDE SEQUENCE [LARGE SCALE GENOMIC DNA]</scope>
    <source>
        <strain evidence="1">SpSt-1088</strain>
    </source>
</reference>
<dbReference type="EMBL" id="DRXW01000291">
    <property type="protein sequence ID" value="HHR34259.1"/>
    <property type="molecule type" value="Genomic_DNA"/>
</dbReference>
<organism evidence="1">
    <name type="scientific">Fervidobacterium nodosum</name>
    <dbReference type="NCBI Taxonomy" id="2424"/>
    <lineage>
        <taxon>Bacteria</taxon>
        <taxon>Thermotogati</taxon>
        <taxon>Thermotogota</taxon>
        <taxon>Thermotogae</taxon>
        <taxon>Thermotogales</taxon>
        <taxon>Fervidobacteriaceae</taxon>
        <taxon>Fervidobacterium</taxon>
    </lineage>
</organism>